<keyword evidence="7" id="KW-1185">Reference proteome</keyword>
<keyword evidence="4 5" id="KW-0472">Membrane</keyword>
<keyword evidence="3 5" id="KW-1133">Transmembrane helix</keyword>
<reference evidence="6" key="1">
    <citation type="journal article" date="2022" name="Int. J. Syst. Evol. Microbiol.">
        <title>Granulimonas faecalis gen. nov., sp. nov., and Leptogranulimonas caecicola gen. nov., sp. nov., novel lactate-producing Atopobiaceae bacteria isolated from mouse intestines, and an emended description of the family Atopobiaceae.</title>
        <authorList>
            <person name="Morinaga K."/>
            <person name="Kusada H."/>
            <person name="Sakamoto S."/>
            <person name="Murakami T."/>
            <person name="Toyoda A."/>
            <person name="Mori H."/>
            <person name="Meng X.Y."/>
            <person name="Takashino M."/>
            <person name="Murotomi K."/>
            <person name="Tamaki H."/>
        </authorList>
    </citation>
    <scope>NUCLEOTIDE SEQUENCE</scope>
    <source>
        <strain evidence="6">OPF53</strain>
    </source>
</reference>
<accession>A0AAV5B2J1</accession>
<dbReference type="EMBL" id="BQKC01000001">
    <property type="protein sequence ID" value="GJM54843.1"/>
    <property type="molecule type" value="Genomic_DNA"/>
</dbReference>
<evidence type="ECO:0008006" key="8">
    <source>
        <dbReference type="Google" id="ProtNLM"/>
    </source>
</evidence>
<organism evidence="6 7">
    <name type="scientific">Granulimonas faecalis</name>
    <dbReference type="NCBI Taxonomy" id="2894155"/>
    <lineage>
        <taxon>Bacteria</taxon>
        <taxon>Bacillati</taxon>
        <taxon>Actinomycetota</taxon>
        <taxon>Coriobacteriia</taxon>
        <taxon>Coriobacteriales</taxon>
        <taxon>Kribbibacteriaceae</taxon>
        <taxon>Granulimonas</taxon>
    </lineage>
</organism>
<evidence type="ECO:0000256" key="4">
    <source>
        <dbReference type="ARBA" id="ARBA00023136"/>
    </source>
</evidence>
<dbReference type="PANTHER" id="PTHR33514">
    <property type="entry name" value="PROTEIN ABCI12, CHLOROPLASTIC"/>
    <property type="match status" value="1"/>
</dbReference>
<evidence type="ECO:0000256" key="1">
    <source>
        <dbReference type="ARBA" id="ARBA00004141"/>
    </source>
</evidence>
<gene>
    <name evidence="6" type="ORF">ATOP_04980</name>
</gene>
<dbReference type="AlphaFoldDB" id="A0AAV5B2J1"/>
<dbReference type="Pfam" id="PF02361">
    <property type="entry name" value="CbiQ"/>
    <property type="match status" value="1"/>
</dbReference>
<evidence type="ECO:0000313" key="6">
    <source>
        <dbReference type="EMBL" id="GJM54843.1"/>
    </source>
</evidence>
<dbReference type="CDD" id="cd16914">
    <property type="entry name" value="EcfT"/>
    <property type="match status" value="1"/>
</dbReference>
<comment type="caution">
    <text evidence="6">The sequence shown here is derived from an EMBL/GenBank/DDBJ whole genome shotgun (WGS) entry which is preliminary data.</text>
</comment>
<dbReference type="InterPro" id="IPR003339">
    <property type="entry name" value="ABC/ECF_trnsptr_transmembrane"/>
</dbReference>
<proteinExistence type="predicted"/>
<dbReference type="RefSeq" id="WP_265590588.1">
    <property type="nucleotide sequence ID" value="NZ_BQKC01000001.1"/>
</dbReference>
<name>A0AAV5B2J1_9ACTN</name>
<evidence type="ECO:0000256" key="2">
    <source>
        <dbReference type="ARBA" id="ARBA00022692"/>
    </source>
</evidence>
<comment type="subcellular location">
    <subcellularLocation>
        <location evidence="1">Membrane</location>
        <topology evidence="1">Multi-pass membrane protein</topology>
    </subcellularLocation>
</comment>
<feature type="transmembrane region" description="Helical" evidence="5">
    <location>
        <begin position="25"/>
        <end position="53"/>
    </location>
</feature>
<keyword evidence="2 5" id="KW-0812">Transmembrane</keyword>
<feature type="transmembrane region" description="Helical" evidence="5">
    <location>
        <begin position="65"/>
        <end position="86"/>
    </location>
</feature>
<dbReference type="PANTHER" id="PTHR33514:SF13">
    <property type="entry name" value="PROTEIN ABCI12, CHLOROPLASTIC"/>
    <property type="match status" value="1"/>
</dbReference>
<protein>
    <recommendedName>
        <fullName evidence="8">Energy-coupling factor transport system permease protein</fullName>
    </recommendedName>
</protein>
<sequence length="260" mass="26589">MIRTVPGAYLGLDGPLQRLSAGPKILWLLGVTVAAFAAPSPAVVLALVAGAAVCARVAGVAWRRVGEAVAPTAVVLVLALAANALVADGTGDVVLLGTVGVSLPGLVRGVTAVLRIVALVAWALVYTATTPSQATVDALSRALSPLGRLGAPVDSWAMVASLVLRFVPLCGEELVRVRDAQRARGVMLDGGGPVARLARWRLVLAPLVVALFRRADESARAMADRCWGYGPRTPARRPPSAADVACAVAAVALVCLCCAL</sequence>
<dbReference type="GO" id="GO:0005886">
    <property type="term" value="C:plasma membrane"/>
    <property type="evidence" value="ECO:0007669"/>
    <property type="project" value="UniProtKB-ARBA"/>
</dbReference>
<feature type="transmembrane region" description="Helical" evidence="5">
    <location>
        <begin position="106"/>
        <end position="125"/>
    </location>
</feature>
<dbReference type="Proteomes" id="UP001055025">
    <property type="component" value="Unassembled WGS sequence"/>
</dbReference>
<evidence type="ECO:0000256" key="5">
    <source>
        <dbReference type="SAM" id="Phobius"/>
    </source>
</evidence>
<evidence type="ECO:0000256" key="3">
    <source>
        <dbReference type="ARBA" id="ARBA00022989"/>
    </source>
</evidence>
<evidence type="ECO:0000313" key="7">
    <source>
        <dbReference type="Proteomes" id="UP001055025"/>
    </source>
</evidence>